<gene>
    <name evidence="2" type="ORF">FB550_106183</name>
</gene>
<organism evidence="2 3">
    <name type="scientific">Neobacillus bataviensis</name>
    <dbReference type="NCBI Taxonomy" id="220685"/>
    <lineage>
        <taxon>Bacteria</taxon>
        <taxon>Bacillati</taxon>
        <taxon>Bacillota</taxon>
        <taxon>Bacilli</taxon>
        <taxon>Bacillales</taxon>
        <taxon>Bacillaceae</taxon>
        <taxon>Neobacillus</taxon>
    </lineage>
</organism>
<feature type="transmembrane region" description="Helical" evidence="1">
    <location>
        <begin position="62"/>
        <end position="82"/>
    </location>
</feature>
<sequence length="194" mass="23188">MDNNQLQQIKELKQTELHHSKEWLNYWIKYSSFDNWHFWVVLALLIIPLILLFFFMDKKKSLLLGFYGYNVHIIFTYIDSYGANNTFWFYPYKVFPILPANLTLDVSFVPISYMLVYQWSLNHHKNYYLCIFGLSVGIAFVFKPIMEALRLFQFDRGANFFHLFLGYLLVGVAAKQVTNLFLFLQNKSKKDEFI</sequence>
<dbReference type="Proteomes" id="UP000319671">
    <property type="component" value="Unassembled WGS sequence"/>
</dbReference>
<feature type="transmembrane region" description="Helical" evidence="1">
    <location>
        <begin position="165"/>
        <end position="184"/>
    </location>
</feature>
<keyword evidence="1" id="KW-1133">Transmembrane helix</keyword>
<protein>
    <submittedName>
        <fullName evidence="2">Uncharacterized protein</fullName>
    </submittedName>
</protein>
<dbReference type="InterPro" id="IPR048147">
    <property type="entry name" value="CBO0543-like"/>
</dbReference>
<name>A0A561DCV6_9BACI</name>
<reference evidence="2 3" key="1">
    <citation type="submission" date="2019-06" db="EMBL/GenBank/DDBJ databases">
        <title>Sorghum-associated microbial communities from plants grown in Nebraska, USA.</title>
        <authorList>
            <person name="Schachtman D."/>
        </authorList>
    </citation>
    <scope>NUCLEOTIDE SEQUENCE [LARGE SCALE GENOMIC DNA]</scope>
    <source>
        <strain evidence="2 3">2482</strain>
    </source>
</reference>
<keyword evidence="3" id="KW-1185">Reference proteome</keyword>
<evidence type="ECO:0000313" key="3">
    <source>
        <dbReference type="Proteomes" id="UP000319671"/>
    </source>
</evidence>
<dbReference type="EMBL" id="VIVN01000006">
    <property type="protein sequence ID" value="TWE01128.1"/>
    <property type="molecule type" value="Genomic_DNA"/>
</dbReference>
<comment type="caution">
    <text evidence="2">The sequence shown here is derived from an EMBL/GenBank/DDBJ whole genome shotgun (WGS) entry which is preliminary data.</text>
</comment>
<dbReference type="AlphaFoldDB" id="A0A561DCV6"/>
<keyword evidence="1" id="KW-0472">Membrane</keyword>
<feature type="transmembrane region" description="Helical" evidence="1">
    <location>
        <begin position="36"/>
        <end position="55"/>
    </location>
</feature>
<evidence type="ECO:0000313" key="2">
    <source>
        <dbReference type="EMBL" id="TWE01128.1"/>
    </source>
</evidence>
<proteinExistence type="predicted"/>
<feature type="transmembrane region" description="Helical" evidence="1">
    <location>
        <begin position="94"/>
        <end position="115"/>
    </location>
</feature>
<evidence type="ECO:0000256" key="1">
    <source>
        <dbReference type="SAM" id="Phobius"/>
    </source>
</evidence>
<dbReference type="NCBIfam" id="NF041644">
    <property type="entry name" value="CBO0543_fam"/>
    <property type="match status" value="1"/>
</dbReference>
<accession>A0A561DCV6</accession>
<keyword evidence="1" id="KW-0812">Transmembrane</keyword>
<feature type="transmembrane region" description="Helical" evidence="1">
    <location>
        <begin position="127"/>
        <end position="145"/>
    </location>
</feature>
<dbReference type="RefSeq" id="WP_144565742.1">
    <property type="nucleotide sequence ID" value="NZ_VIVN01000006.1"/>
</dbReference>